<dbReference type="PROSITE" id="PS51836">
    <property type="entry name" value="DENN_FNIP12"/>
    <property type="match status" value="1"/>
</dbReference>
<name>A0ABN9HIQ9_9NEOB</name>
<dbReference type="Proteomes" id="UP001162483">
    <property type="component" value="Unassembled WGS sequence"/>
</dbReference>
<feature type="domain" description="UDENN FNIP1/2-type" evidence="1">
    <location>
        <begin position="1"/>
        <end position="119"/>
    </location>
</feature>
<feature type="non-terminal residue" evidence="2">
    <location>
        <position position="119"/>
    </location>
</feature>
<evidence type="ECO:0000313" key="3">
    <source>
        <dbReference type="Proteomes" id="UP001162483"/>
    </source>
</evidence>
<dbReference type="PANTHER" id="PTHR21634">
    <property type="entry name" value="RE13835P"/>
    <property type="match status" value="1"/>
</dbReference>
<accession>A0ABN9HIQ9</accession>
<dbReference type="Pfam" id="PF14638">
    <property type="entry name" value="FNIP_C"/>
    <property type="match status" value="1"/>
</dbReference>
<evidence type="ECO:0000313" key="2">
    <source>
        <dbReference type="EMBL" id="CAI9621674.1"/>
    </source>
</evidence>
<evidence type="ECO:0000259" key="1">
    <source>
        <dbReference type="PROSITE" id="PS51836"/>
    </source>
</evidence>
<comment type="caution">
    <text evidence="2">The sequence shown here is derived from an EMBL/GenBank/DDBJ whole genome shotgun (WGS) entry which is preliminary data.</text>
</comment>
<dbReference type="InterPro" id="IPR037545">
    <property type="entry name" value="DENN_FNIP1/2"/>
</dbReference>
<dbReference type="EMBL" id="CATNWA010021189">
    <property type="protein sequence ID" value="CAI9621674.1"/>
    <property type="molecule type" value="Genomic_DNA"/>
</dbReference>
<protein>
    <recommendedName>
        <fullName evidence="1">UDENN FNIP1/2-type domain-containing protein</fullName>
    </recommendedName>
</protein>
<sequence>MPDLVLHGIANAEKLKQCLTASLAHSTLHPVLDEPLAEAVCIVADTDRWSVQVVSSQKTTVDNTKLGTDVLVSSQVCNLLQTILHLYKLKTPPVFCVMYLEDKLQELYFKSKMLSEYLR</sequence>
<dbReference type="InterPro" id="IPR028086">
    <property type="entry name" value="FNIP_C_dom"/>
</dbReference>
<organism evidence="2 3">
    <name type="scientific">Staurois parvus</name>
    <dbReference type="NCBI Taxonomy" id="386267"/>
    <lineage>
        <taxon>Eukaryota</taxon>
        <taxon>Metazoa</taxon>
        <taxon>Chordata</taxon>
        <taxon>Craniata</taxon>
        <taxon>Vertebrata</taxon>
        <taxon>Euteleostomi</taxon>
        <taxon>Amphibia</taxon>
        <taxon>Batrachia</taxon>
        <taxon>Anura</taxon>
        <taxon>Neobatrachia</taxon>
        <taxon>Ranoidea</taxon>
        <taxon>Ranidae</taxon>
        <taxon>Staurois</taxon>
    </lineage>
</organism>
<gene>
    <name evidence="2" type="ORF">SPARVUS_LOCUS16170747</name>
</gene>
<dbReference type="InterPro" id="IPR026156">
    <property type="entry name" value="FNIP_fam"/>
</dbReference>
<keyword evidence="3" id="KW-1185">Reference proteome</keyword>
<reference evidence="2" key="1">
    <citation type="submission" date="2023-05" db="EMBL/GenBank/DDBJ databases">
        <authorList>
            <person name="Stuckert A."/>
        </authorList>
    </citation>
    <scope>NUCLEOTIDE SEQUENCE</scope>
</reference>
<dbReference type="PANTHER" id="PTHR21634:SF11">
    <property type="entry name" value="FOLLICULIN-INTERACTING PROTEIN 2"/>
    <property type="match status" value="1"/>
</dbReference>
<dbReference type="PRINTS" id="PR02073">
    <property type="entry name" value="FOLLICULNIP1"/>
</dbReference>
<proteinExistence type="predicted"/>